<dbReference type="EMBL" id="CAKXZT010000142">
    <property type="protein sequence ID" value="CAH2405328.1"/>
    <property type="molecule type" value="Genomic_DNA"/>
</dbReference>
<dbReference type="Proteomes" id="UP001153050">
    <property type="component" value="Unassembled WGS sequence"/>
</dbReference>
<organism evidence="2 3">
    <name type="scientific">Mesorhizobium escarrei</name>
    <dbReference type="NCBI Taxonomy" id="666018"/>
    <lineage>
        <taxon>Bacteria</taxon>
        <taxon>Pseudomonadati</taxon>
        <taxon>Pseudomonadota</taxon>
        <taxon>Alphaproteobacteria</taxon>
        <taxon>Hyphomicrobiales</taxon>
        <taxon>Phyllobacteriaceae</taxon>
        <taxon>Mesorhizobium</taxon>
    </lineage>
</organism>
<evidence type="ECO:0000256" key="1">
    <source>
        <dbReference type="SAM" id="MobiDB-lite"/>
    </source>
</evidence>
<feature type="region of interest" description="Disordered" evidence="1">
    <location>
        <begin position="42"/>
        <end position="64"/>
    </location>
</feature>
<accession>A0ABM9E893</accession>
<keyword evidence="3" id="KW-1185">Reference proteome</keyword>
<reference evidence="2 3" key="1">
    <citation type="submission" date="2022-03" db="EMBL/GenBank/DDBJ databases">
        <authorList>
            <person name="Brunel B."/>
        </authorList>
    </citation>
    <scope>NUCLEOTIDE SEQUENCE [LARGE SCALE GENOMIC DNA]</scope>
    <source>
        <strain evidence="2">STM5069sample</strain>
    </source>
</reference>
<comment type="caution">
    <text evidence="2">The sequence shown here is derived from an EMBL/GenBank/DDBJ whole genome shotgun (WGS) entry which is preliminary data.</text>
</comment>
<feature type="region of interest" description="Disordered" evidence="1">
    <location>
        <begin position="93"/>
        <end position="113"/>
    </location>
</feature>
<sequence length="155" mass="16625">MVVSQIGSSTVSDSRGCVVEWSIAHLPYPRKYDEVLAQTKKPAVPAGSTGRSSGHQARLGGLRCAGTRGPSKIIGVPAARRLATAGWKTSRERGSFNLRIPTRTSRGPNGEPAPLLKQGHALFGARSTAQSGARLDAAPRGQFAWNKTFQRWFSQ</sequence>
<gene>
    <name evidence="2" type="ORF">MES5069_460080</name>
</gene>
<proteinExistence type="predicted"/>
<evidence type="ECO:0000313" key="3">
    <source>
        <dbReference type="Proteomes" id="UP001153050"/>
    </source>
</evidence>
<evidence type="ECO:0000313" key="2">
    <source>
        <dbReference type="EMBL" id="CAH2405328.1"/>
    </source>
</evidence>
<protein>
    <submittedName>
        <fullName evidence="2">Uncharacterized protein</fullName>
    </submittedName>
</protein>
<name>A0ABM9E893_9HYPH</name>